<reference evidence="3" key="1">
    <citation type="submission" date="2024-07" db="EMBL/GenBank/DDBJ databases">
        <title>Two chromosome-level genome assemblies of Korean endemic species Abeliophyllum distichum and Forsythia ovata (Oleaceae).</title>
        <authorList>
            <person name="Jang H."/>
        </authorList>
    </citation>
    <scope>NUCLEOTIDE SEQUENCE [LARGE SCALE GENOMIC DNA]</scope>
</reference>
<keyword evidence="3" id="KW-1185">Reference proteome</keyword>
<name>A0ABD1Q7D0_9LAMI</name>
<dbReference type="Pfam" id="PF04827">
    <property type="entry name" value="Plant_tran"/>
    <property type="match status" value="1"/>
</dbReference>
<dbReference type="PANTHER" id="PTHR47150">
    <property type="entry name" value="OS12G0169200 PROTEIN"/>
    <property type="match status" value="1"/>
</dbReference>
<feature type="region of interest" description="Disordered" evidence="1">
    <location>
        <begin position="1"/>
        <end position="26"/>
    </location>
</feature>
<dbReference type="InterPro" id="IPR006912">
    <property type="entry name" value="Harbinger_derived_prot"/>
</dbReference>
<dbReference type="PANTHER" id="PTHR47150:SF7">
    <property type="entry name" value="NUCLEASE"/>
    <property type="match status" value="1"/>
</dbReference>
<evidence type="ECO:0000313" key="3">
    <source>
        <dbReference type="Proteomes" id="UP001604336"/>
    </source>
</evidence>
<sequence length="340" mass="38750">MNPNLDGPSYSSSIISSSSSDGDNENEEWLTNDLAAINEEHEAISRLMTNNNLLIAHYLDQQQSESVRRGSTVGHVVINRDRENANTRLFNDYFADNSRYNESMFRRRFQMSRNLFLRIVQAVEGHDKYFNQKRDGVGKLGLSAFQKITAVFRMLAYGVAADATDEYIKIGESTAIESLKRFCRAIVEVFADQYLRSPNANDIARLLHIGKQHGFPGMLGSLDCMHWKWKNCPTGWAGQYTGSNNDINVLEASHLFANLAQGIAPPANYVLQRQEYNTGYYLADGWVEAPNPEVEMVVDDNTRFQEFLGRHRQIKNKEAHIALRNALIDHLWDEYTNSEN</sequence>
<dbReference type="EMBL" id="JBFOLK010000012">
    <property type="protein sequence ID" value="KAL2472100.1"/>
    <property type="molecule type" value="Genomic_DNA"/>
</dbReference>
<gene>
    <name evidence="2" type="ORF">Adt_40236</name>
</gene>
<comment type="caution">
    <text evidence="2">The sequence shown here is derived from an EMBL/GenBank/DDBJ whole genome shotgun (WGS) entry which is preliminary data.</text>
</comment>
<dbReference type="Proteomes" id="UP001604336">
    <property type="component" value="Unassembled WGS sequence"/>
</dbReference>
<organism evidence="2 3">
    <name type="scientific">Abeliophyllum distichum</name>
    <dbReference type="NCBI Taxonomy" id="126358"/>
    <lineage>
        <taxon>Eukaryota</taxon>
        <taxon>Viridiplantae</taxon>
        <taxon>Streptophyta</taxon>
        <taxon>Embryophyta</taxon>
        <taxon>Tracheophyta</taxon>
        <taxon>Spermatophyta</taxon>
        <taxon>Magnoliopsida</taxon>
        <taxon>eudicotyledons</taxon>
        <taxon>Gunneridae</taxon>
        <taxon>Pentapetalae</taxon>
        <taxon>asterids</taxon>
        <taxon>lamiids</taxon>
        <taxon>Lamiales</taxon>
        <taxon>Oleaceae</taxon>
        <taxon>Forsythieae</taxon>
        <taxon>Abeliophyllum</taxon>
    </lineage>
</organism>
<protein>
    <submittedName>
        <fullName evidence="2">Harbinger transposase-derived nuclease</fullName>
    </submittedName>
</protein>
<evidence type="ECO:0000256" key="1">
    <source>
        <dbReference type="SAM" id="MobiDB-lite"/>
    </source>
</evidence>
<evidence type="ECO:0000313" key="2">
    <source>
        <dbReference type="EMBL" id="KAL2472100.1"/>
    </source>
</evidence>
<dbReference type="AlphaFoldDB" id="A0ABD1Q7D0"/>
<feature type="compositionally biased region" description="Low complexity" evidence="1">
    <location>
        <begin position="9"/>
        <end position="20"/>
    </location>
</feature>
<accession>A0ABD1Q7D0</accession>
<proteinExistence type="predicted"/>